<accession>A0A6H9ZCX4</accession>
<proteinExistence type="predicted"/>
<name>A0A6H9ZCX4_9ACTN</name>
<dbReference type="InterPro" id="IPR050490">
    <property type="entry name" value="Bact_solute-bd_prot1"/>
</dbReference>
<sequence length="479" mass="53750">MRTRNMTRGTIVTRRVALATALVVLAGCHGPKERPTAGQPIPLGLTHVVPASEQAKAWRTFVAGLRDKWKGKTLRVISWDDNRVAGRLVPDFERLTGAKVKMELHPYQTTYLLETFLGSSKSSSQDIFVIDMPWVGKFAAAKYVEPLNAYLAKTPKELIDHRDFFKVMSSGAVWENDITGLPYTPVFVFNIYNNALLRRAGVKPPRDYDDLVRVARAVTERVDGAYGVVMNNQTGTAVGQAYFEYIYNMGGKPFASEYPGSPDYYADMTPQFTSPQSIAVVDLFKKLLKYQPPERMNVAWDARFDAFARGRAALMSTWNFDISPLLDPKLSVVGDDFGVQPILHKKGVTLNTPVGGWEIAINRHARNKDLAWDFMVWFTSPQVGTRFASAGGFPTRYSVLDNQELARRFPYYRILRQVVDTAFPAFRPQIPESFDVIEVLGTWIAKALYGELSTREAMIRANQEVGLLLKEAGYTVHGV</sequence>
<dbReference type="OrthoDB" id="3495561at2"/>
<keyword evidence="2" id="KW-1185">Reference proteome</keyword>
<dbReference type="PANTHER" id="PTHR43649">
    <property type="entry name" value="ARABINOSE-BINDING PROTEIN-RELATED"/>
    <property type="match status" value="1"/>
</dbReference>
<evidence type="ECO:0000313" key="1">
    <source>
        <dbReference type="EMBL" id="KAB2352399.1"/>
    </source>
</evidence>
<dbReference type="Pfam" id="PF01547">
    <property type="entry name" value="SBP_bac_1"/>
    <property type="match status" value="1"/>
</dbReference>
<dbReference type="EMBL" id="WBMT01000001">
    <property type="protein sequence ID" value="KAB2352399.1"/>
    <property type="molecule type" value="Genomic_DNA"/>
</dbReference>
<dbReference type="AlphaFoldDB" id="A0A6H9ZCX4"/>
<dbReference type="InterPro" id="IPR006059">
    <property type="entry name" value="SBP"/>
</dbReference>
<organism evidence="1 2">
    <name type="scientific">Actinomadura rudentiformis</name>
    <dbReference type="NCBI Taxonomy" id="359158"/>
    <lineage>
        <taxon>Bacteria</taxon>
        <taxon>Bacillati</taxon>
        <taxon>Actinomycetota</taxon>
        <taxon>Actinomycetes</taxon>
        <taxon>Streptosporangiales</taxon>
        <taxon>Thermomonosporaceae</taxon>
        <taxon>Actinomadura</taxon>
    </lineage>
</organism>
<dbReference type="Proteomes" id="UP000468735">
    <property type="component" value="Unassembled WGS sequence"/>
</dbReference>
<dbReference type="PANTHER" id="PTHR43649:SF12">
    <property type="entry name" value="DIACETYLCHITOBIOSE BINDING PROTEIN DASA"/>
    <property type="match status" value="1"/>
</dbReference>
<dbReference type="PROSITE" id="PS51257">
    <property type="entry name" value="PROKAR_LIPOPROTEIN"/>
    <property type="match status" value="1"/>
</dbReference>
<gene>
    <name evidence="1" type="ORF">F8566_01545</name>
</gene>
<dbReference type="SUPFAM" id="SSF53850">
    <property type="entry name" value="Periplasmic binding protein-like II"/>
    <property type="match status" value="1"/>
</dbReference>
<protein>
    <submittedName>
        <fullName evidence="1">Extracellular solute-binding protein</fullName>
    </submittedName>
</protein>
<reference evidence="1 2" key="1">
    <citation type="submission" date="2019-09" db="EMBL/GenBank/DDBJ databases">
        <title>Actinomadura physcomitrii sp. nov., a novel actinomycete isolated from moss [Physcomitrium sphaericum (Ludw) Fuernr].</title>
        <authorList>
            <person name="Zhuang X."/>
            <person name="Liu C."/>
        </authorList>
    </citation>
    <scope>NUCLEOTIDE SEQUENCE [LARGE SCALE GENOMIC DNA]</scope>
    <source>
        <strain evidence="1 2">HMC1</strain>
    </source>
</reference>
<comment type="caution">
    <text evidence="1">The sequence shown here is derived from an EMBL/GenBank/DDBJ whole genome shotgun (WGS) entry which is preliminary data.</text>
</comment>
<dbReference type="Gene3D" id="3.40.190.10">
    <property type="entry name" value="Periplasmic binding protein-like II"/>
    <property type="match status" value="2"/>
</dbReference>
<evidence type="ECO:0000313" key="2">
    <source>
        <dbReference type="Proteomes" id="UP000468735"/>
    </source>
</evidence>